<feature type="signal peptide" evidence="2">
    <location>
        <begin position="1"/>
        <end position="24"/>
    </location>
</feature>
<keyword evidence="4" id="KW-1185">Reference proteome</keyword>
<accession>A0A7G5EDS0</accession>
<dbReference type="RefSeq" id="WP_182326569.1">
    <property type="nucleotide sequence ID" value="NZ_CP058554.1"/>
</dbReference>
<name>A0A7G5EDS0_9BURK</name>
<evidence type="ECO:0000256" key="2">
    <source>
        <dbReference type="SAM" id="SignalP"/>
    </source>
</evidence>
<dbReference type="PANTHER" id="PTHR42928:SF5">
    <property type="entry name" value="BLR1237 PROTEIN"/>
    <property type="match status" value="1"/>
</dbReference>
<feature type="chain" id="PRO_5028925159" evidence="2">
    <location>
        <begin position="25"/>
        <end position="323"/>
    </location>
</feature>
<dbReference type="PANTHER" id="PTHR42928">
    <property type="entry name" value="TRICARBOXYLATE-BINDING PROTEIN"/>
    <property type="match status" value="1"/>
</dbReference>
<dbReference type="KEGG" id="cpis:HS961_04460"/>
<dbReference type="Gene3D" id="3.40.190.10">
    <property type="entry name" value="Periplasmic binding protein-like II"/>
    <property type="match status" value="1"/>
</dbReference>
<reference evidence="3 4" key="1">
    <citation type="journal article" date="2020" name="G3 (Bethesda)">
        <title>CeMbio - The Caenorhabditis elegans Microbiome Resource.</title>
        <authorList>
            <person name="Dirksen P."/>
            <person name="Assie A."/>
            <person name="Zimmermann J."/>
            <person name="Zhang F."/>
            <person name="Tietje A.M."/>
            <person name="Marsh S.A."/>
            <person name="Felix M.A."/>
            <person name="Shapira M."/>
            <person name="Kaleta C."/>
            <person name="Schulenburg H."/>
            <person name="Samuel B."/>
        </authorList>
    </citation>
    <scope>NUCLEOTIDE SEQUENCE [LARGE SCALE GENOMIC DNA]</scope>
    <source>
        <strain evidence="3 4">BIGb0172</strain>
    </source>
</reference>
<dbReference type="CDD" id="cd07012">
    <property type="entry name" value="PBP2_Bug_TTT"/>
    <property type="match status" value="1"/>
</dbReference>
<dbReference type="Gene3D" id="3.40.190.150">
    <property type="entry name" value="Bordetella uptake gene, domain 1"/>
    <property type="match status" value="1"/>
</dbReference>
<dbReference type="InterPro" id="IPR005064">
    <property type="entry name" value="BUG"/>
</dbReference>
<protein>
    <submittedName>
        <fullName evidence="3">Tripartite tricarboxylate transporter substrate binding protein</fullName>
    </submittedName>
</protein>
<dbReference type="EMBL" id="CP058554">
    <property type="protein sequence ID" value="QMV72145.1"/>
    <property type="molecule type" value="Genomic_DNA"/>
</dbReference>
<dbReference type="Pfam" id="PF03401">
    <property type="entry name" value="TctC"/>
    <property type="match status" value="1"/>
</dbReference>
<gene>
    <name evidence="3" type="ORF">HS961_04460</name>
</gene>
<evidence type="ECO:0000256" key="1">
    <source>
        <dbReference type="ARBA" id="ARBA00006987"/>
    </source>
</evidence>
<dbReference type="InterPro" id="IPR042100">
    <property type="entry name" value="Bug_dom1"/>
</dbReference>
<dbReference type="PIRSF" id="PIRSF017082">
    <property type="entry name" value="YflP"/>
    <property type="match status" value="1"/>
</dbReference>
<dbReference type="SUPFAM" id="SSF53850">
    <property type="entry name" value="Periplasmic binding protein-like II"/>
    <property type="match status" value="1"/>
</dbReference>
<sequence length="323" mass="34396">MPTPFSLRQLLAAAALALPALSQAAYPDHPIEWVVPYAAGGGSDVVARVVAEPMAKALGQSIIILNKPGAATNIGADYAARAKPDGYTLLTGDTGTLAANAFLYQKLSYSAEKDFAPVGMLVRFPLILVVNPKLPIKNLAEFSAWAKAQQGGVSYATPGAGSPHHLATEIFKEQAKLSLVHVPYKGAAPAVQDVLGGQVPFMFVDSVAGFQNIQAGKLRAIGIATPQRSKVFPDVPTLEEQGMKGFEAYAWQGLVVPKATPEDRVQRLSEQLQATLKDPAVVKRLEDMGLEVTATSRADMAKFLVTERNKLGPVIKTNNIQLD</sequence>
<keyword evidence="2" id="KW-0732">Signal</keyword>
<proteinExistence type="inferred from homology"/>
<organism evidence="3 4">
    <name type="scientific">Comamonas piscis</name>
    <dbReference type="NCBI Taxonomy" id="1562974"/>
    <lineage>
        <taxon>Bacteria</taxon>
        <taxon>Pseudomonadati</taxon>
        <taxon>Pseudomonadota</taxon>
        <taxon>Betaproteobacteria</taxon>
        <taxon>Burkholderiales</taxon>
        <taxon>Comamonadaceae</taxon>
        <taxon>Comamonas</taxon>
    </lineage>
</organism>
<evidence type="ECO:0000313" key="3">
    <source>
        <dbReference type="EMBL" id="QMV72145.1"/>
    </source>
</evidence>
<comment type="similarity">
    <text evidence="1">Belongs to the UPF0065 (bug) family.</text>
</comment>
<dbReference type="AlphaFoldDB" id="A0A7G5EDS0"/>
<evidence type="ECO:0000313" key="4">
    <source>
        <dbReference type="Proteomes" id="UP000515240"/>
    </source>
</evidence>
<dbReference type="Proteomes" id="UP000515240">
    <property type="component" value="Chromosome"/>
</dbReference>